<keyword evidence="2" id="KW-1185">Reference proteome</keyword>
<sequence length="174" mass="19560">MHMHVIQIRVMLRLCGCSYILFTIFATSTMIAVTAKGYNIDYDYVEGKNDLALRKPKVQNMPTRPKALTKKTPGGKHGISLASGTAPLRRNRCCPYNFDSRICKIVDDRVLCGYNTNSGKPQSQDRAVELHGGCRLRRGRLECGYQHGPFTNPRRPPAWNVVRPKDTEKAQPIG</sequence>
<evidence type="ECO:0000313" key="2">
    <source>
        <dbReference type="Proteomes" id="UP001231649"/>
    </source>
</evidence>
<comment type="caution">
    <text evidence="1">The sequence shown here is derived from an EMBL/GenBank/DDBJ whole genome shotgun (WGS) entry which is preliminary data.</text>
</comment>
<proteinExistence type="predicted"/>
<evidence type="ECO:0000313" key="1">
    <source>
        <dbReference type="EMBL" id="KAJ8717294.1"/>
    </source>
</evidence>
<reference evidence="1" key="1">
    <citation type="submission" date="2023-03" db="EMBL/GenBank/DDBJ databases">
        <title>Chromosome-level genomes of two armyworms, Mythimna separata and Mythimna loreyi, provide insights into the biosynthesis and reception of sex pheromones.</title>
        <authorList>
            <person name="Zhao H."/>
        </authorList>
    </citation>
    <scope>NUCLEOTIDE SEQUENCE</scope>
    <source>
        <strain evidence="1">BeijingLab</strain>
    </source>
</reference>
<dbReference type="EMBL" id="CM056794">
    <property type="protein sequence ID" value="KAJ8717294.1"/>
    <property type="molecule type" value="Genomic_DNA"/>
</dbReference>
<organism evidence="1 2">
    <name type="scientific">Mythimna loreyi</name>
    <dbReference type="NCBI Taxonomy" id="667449"/>
    <lineage>
        <taxon>Eukaryota</taxon>
        <taxon>Metazoa</taxon>
        <taxon>Ecdysozoa</taxon>
        <taxon>Arthropoda</taxon>
        <taxon>Hexapoda</taxon>
        <taxon>Insecta</taxon>
        <taxon>Pterygota</taxon>
        <taxon>Neoptera</taxon>
        <taxon>Endopterygota</taxon>
        <taxon>Lepidoptera</taxon>
        <taxon>Glossata</taxon>
        <taxon>Ditrysia</taxon>
        <taxon>Noctuoidea</taxon>
        <taxon>Noctuidae</taxon>
        <taxon>Noctuinae</taxon>
        <taxon>Hadenini</taxon>
        <taxon>Mythimna</taxon>
    </lineage>
</organism>
<name>A0ACC2QJA6_9NEOP</name>
<dbReference type="Proteomes" id="UP001231649">
    <property type="component" value="Chromosome 18"/>
</dbReference>
<gene>
    <name evidence="1" type="ORF">PYW08_005693</name>
</gene>
<accession>A0ACC2QJA6</accession>
<protein>
    <submittedName>
        <fullName evidence="1">Uncharacterized protein</fullName>
    </submittedName>
</protein>